<proteinExistence type="predicted"/>
<reference evidence="1" key="1">
    <citation type="submission" date="2017-03" db="EMBL/GenBank/DDBJ databases">
        <title>The mitochondrial genome of the carnivorous plant Utricularia reniformis (Lentibulariaceae): structure, comparative analysis and evolutionary landmarks.</title>
        <authorList>
            <person name="Silva S.R."/>
            <person name="Alvarenga D.O."/>
            <person name="Michael T.P."/>
            <person name="Miranda V.F.O."/>
            <person name="Varani A.M."/>
        </authorList>
    </citation>
    <scope>NUCLEOTIDE SEQUENCE</scope>
</reference>
<evidence type="ECO:0000313" key="1">
    <source>
        <dbReference type="EMBL" id="ART32276.1"/>
    </source>
</evidence>
<organism evidence="1">
    <name type="scientific">Utricularia reniformis</name>
    <dbReference type="NCBI Taxonomy" id="192314"/>
    <lineage>
        <taxon>Eukaryota</taxon>
        <taxon>Viridiplantae</taxon>
        <taxon>Streptophyta</taxon>
        <taxon>Embryophyta</taxon>
        <taxon>Tracheophyta</taxon>
        <taxon>Spermatophyta</taxon>
        <taxon>Magnoliopsida</taxon>
        <taxon>eudicotyledons</taxon>
        <taxon>Gunneridae</taxon>
        <taxon>Pentapetalae</taxon>
        <taxon>asterids</taxon>
        <taxon>lamiids</taxon>
        <taxon>Lamiales</taxon>
        <taxon>Lentibulariaceae</taxon>
        <taxon>Utricularia</taxon>
    </lineage>
</organism>
<dbReference type="EMBL" id="KY774314">
    <property type="protein sequence ID" value="ART32276.1"/>
    <property type="molecule type" value="Genomic_DNA"/>
</dbReference>
<dbReference type="AlphaFoldDB" id="A0A1Y0B489"/>
<geneLocation type="mitochondrion" evidence="1"/>
<accession>A0A1Y0B489</accession>
<name>A0A1Y0B489_9LAMI</name>
<gene>
    <name evidence="1" type="ORF">AEK19_MT2124</name>
</gene>
<keyword evidence="1" id="KW-0496">Mitochondrion</keyword>
<protein>
    <submittedName>
        <fullName evidence="1">Uncharacterized protein</fullName>
    </submittedName>
</protein>
<sequence>MRAGTFPTIPGDTKQKYEVEVILYPSLKAPLCWICPLRLLCPTSLLSPFPCVSSRTAIP</sequence>